<keyword evidence="3" id="KW-0540">Nuclease</keyword>
<proteinExistence type="predicted"/>
<dbReference type="SUPFAM" id="SSF56219">
    <property type="entry name" value="DNase I-like"/>
    <property type="match status" value="1"/>
</dbReference>
<keyword evidence="3" id="KW-0378">Hydrolase</keyword>
<evidence type="ECO:0000313" key="3">
    <source>
        <dbReference type="EMBL" id="RHW18380.1"/>
    </source>
</evidence>
<dbReference type="Pfam" id="PF03372">
    <property type="entry name" value="Exo_endo_phos"/>
    <property type="match status" value="1"/>
</dbReference>
<reference evidence="3 4" key="1">
    <citation type="submission" date="2018-08" db="EMBL/GenBank/DDBJ databases">
        <title>The multiple taxonomic identification of Sphingomonas gilva.</title>
        <authorList>
            <person name="Zhu D."/>
            <person name="Zheng S."/>
        </authorList>
    </citation>
    <scope>NUCLEOTIDE SEQUENCE [LARGE SCALE GENOMIC DNA]</scope>
    <source>
        <strain evidence="3 4">ZDH117</strain>
    </source>
</reference>
<dbReference type="InterPro" id="IPR005135">
    <property type="entry name" value="Endo/exonuclease/phosphatase"/>
</dbReference>
<gene>
    <name evidence="3" type="ORF">D1610_07940</name>
</gene>
<dbReference type="AlphaFoldDB" id="A0A396RPD2"/>
<keyword evidence="1" id="KW-0732">Signal</keyword>
<dbReference type="RefSeq" id="WP_118863571.1">
    <property type="nucleotide sequence ID" value="NZ_QWLV01000002.1"/>
</dbReference>
<accession>A0A396RPD2</accession>
<dbReference type="Proteomes" id="UP000266693">
    <property type="component" value="Unassembled WGS sequence"/>
</dbReference>
<keyword evidence="3" id="KW-0255">Endonuclease</keyword>
<dbReference type="GO" id="GO:0004519">
    <property type="term" value="F:endonuclease activity"/>
    <property type="evidence" value="ECO:0007669"/>
    <property type="project" value="UniProtKB-KW"/>
</dbReference>
<evidence type="ECO:0000259" key="2">
    <source>
        <dbReference type="Pfam" id="PF03372"/>
    </source>
</evidence>
<dbReference type="OrthoDB" id="9793162at2"/>
<name>A0A396RPD2_9SPHN</name>
<dbReference type="PANTHER" id="PTHR14859:SF15">
    <property type="entry name" value="ENDONUCLEASE_EXONUCLEASE_PHOSPHATASE DOMAIN-CONTAINING PROTEIN"/>
    <property type="match status" value="1"/>
</dbReference>
<dbReference type="InterPro" id="IPR036691">
    <property type="entry name" value="Endo/exonu/phosph_ase_sf"/>
</dbReference>
<keyword evidence="4" id="KW-1185">Reference proteome</keyword>
<dbReference type="PANTHER" id="PTHR14859">
    <property type="entry name" value="CALCOFLUOR WHITE HYPERSENSITIVE PROTEIN PRECURSOR"/>
    <property type="match status" value="1"/>
</dbReference>
<feature type="signal peptide" evidence="1">
    <location>
        <begin position="1"/>
        <end position="24"/>
    </location>
</feature>
<comment type="caution">
    <text evidence="3">The sequence shown here is derived from an EMBL/GenBank/DDBJ whole genome shotgun (WGS) entry which is preliminary data.</text>
</comment>
<dbReference type="Gene3D" id="3.60.10.10">
    <property type="entry name" value="Endonuclease/exonuclease/phosphatase"/>
    <property type="match status" value="1"/>
</dbReference>
<feature type="chain" id="PRO_5017457492" evidence="1">
    <location>
        <begin position="25"/>
        <end position="272"/>
    </location>
</feature>
<evidence type="ECO:0000256" key="1">
    <source>
        <dbReference type="SAM" id="SignalP"/>
    </source>
</evidence>
<dbReference type="GO" id="GO:0016020">
    <property type="term" value="C:membrane"/>
    <property type="evidence" value="ECO:0007669"/>
    <property type="project" value="GOC"/>
</dbReference>
<protein>
    <submittedName>
        <fullName evidence="3">Endonuclease/exonuclease/phosphatase family protein</fullName>
    </submittedName>
</protein>
<sequence>MRGPMLDRRTLLLAAAALPLSACATGAASKRPAIRVATFNIWHNAGNWEARLPLLLQALREADADVIALQEVLEDAGKGLPNQADTIARALGGYSVHFFATEPPGSPKRYGNAILTRLPVIAEASRKLEPLNDYRTALRVRVSADGRPVDIVVTHLAWQPEAGAVRARQVADLMSWLPRDGVPLVVMGDFNAPLSDSGLAALTSPRFESALPPGATDTTLNPAKGHKPRVIDHIFAERRWFGASHARRIGDRPVAGEYPSDHFGVAATLQFN</sequence>
<feature type="domain" description="Endonuclease/exonuclease/phosphatase" evidence="2">
    <location>
        <begin position="37"/>
        <end position="262"/>
    </location>
</feature>
<dbReference type="EMBL" id="QWLV01000002">
    <property type="protein sequence ID" value="RHW18380.1"/>
    <property type="molecule type" value="Genomic_DNA"/>
</dbReference>
<dbReference type="GO" id="GO:0006506">
    <property type="term" value="P:GPI anchor biosynthetic process"/>
    <property type="evidence" value="ECO:0007669"/>
    <property type="project" value="TreeGrafter"/>
</dbReference>
<dbReference type="PROSITE" id="PS51318">
    <property type="entry name" value="TAT"/>
    <property type="match status" value="1"/>
</dbReference>
<organism evidence="3 4">
    <name type="scientific">Sphingomonas gilva</name>
    <dbReference type="NCBI Taxonomy" id="2305907"/>
    <lineage>
        <taxon>Bacteria</taxon>
        <taxon>Pseudomonadati</taxon>
        <taxon>Pseudomonadota</taxon>
        <taxon>Alphaproteobacteria</taxon>
        <taxon>Sphingomonadales</taxon>
        <taxon>Sphingomonadaceae</taxon>
        <taxon>Sphingomonas</taxon>
    </lineage>
</organism>
<dbReference type="InterPro" id="IPR006311">
    <property type="entry name" value="TAT_signal"/>
</dbReference>
<dbReference type="InterPro" id="IPR051916">
    <property type="entry name" value="GPI-anchor_lipid_remodeler"/>
</dbReference>
<dbReference type="GO" id="GO:0004527">
    <property type="term" value="F:exonuclease activity"/>
    <property type="evidence" value="ECO:0007669"/>
    <property type="project" value="UniProtKB-KW"/>
</dbReference>
<keyword evidence="3" id="KW-0269">Exonuclease</keyword>
<evidence type="ECO:0000313" key="4">
    <source>
        <dbReference type="Proteomes" id="UP000266693"/>
    </source>
</evidence>